<dbReference type="EMBL" id="JAADYS010000405">
    <property type="protein sequence ID" value="KAF4470036.1"/>
    <property type="molecule type" value="Genomic_DNA"/>
</dbReference>
<accession>A0A8H4LJ13</accession>
<evidence type="ECO:0000313" key="2">
    <source>
        <dbReference type="Proteomes" id="UP000554235"/>
    </source>
</evidence>
<organism evidence="1 2">
    <name type="scientific">Fusarium albosuccineum</name>
    <dbReference type="NCBI Taxonomy" id="1237068"/>
    <lineage>
        <taxon>Eukaryota</taxon>
        <taxon>Fungi</taxon>
        <taxon>Dikarya</taxon>
        <taxon>Ascomycota</taxon>
        <taxon>Pezizomycotina</taxon>
        <taxon>Sordariomycetes</taxon>
        <taxon>Hypocreomycetidae</taxon>
        <taxon>Hypocreales</taxon>
        <taxon>Nectriaceae</taxon>
        <taxon>Fusarium</taxon>
        <taxon>Fusarium decemcellulare species complex</taxon>
    </lineage>
</organism>
<keyword evidence="2" id="KW-1185">Reference proteome</keyword>
<gene>
    <name evidence="1" type="ORF">FALBO_3067</name>
</gene>
<sequence length="240" mass="26275">MTCTAKRLPGTLKPARCVTPVGLHFRLITGPRHHAQPPPGGRDAGAPTLYQEFEVSPLPTEPNDAVFMDPMRWKKGHPVPGGLFQPWFVVEGEFYEYEAPETRATAYLGFSQPAAFITWLDRDVIKVGLGQFEVQESIKGHEHGGETRVFRVSDEAFAMAGSKLHQVAALTLPSGGPAFSWTKPKLPAEPFKDDGEGQDTVGFCGWKTDELLRFVFGLDDRSGGALISEEVEAHADNNLA</sequence>
<protein>
    <submittedName>
        <fullName evidence="1">Uncharacterized protein</fullName>
    </submittedName>
</protein>
<comment type="caution">
    <text evidence="1">The sequence shown here is derived from an EMBL/GenBank/DDBJ whole genome shotgun (WGS) entry which is preliminary data.</text>
</comment>
<proteinExistence type="predicted"/>
<name>A0A8H4LJ13_9HYPO</name>
<evidence type="ECO:0000313" key="1">
    <source>
        <dbReference type="EMBL" id="KAF4470036.1"/>
    </source>
</evidence>
<dbReference type="AlphaFoldDB" id="A0A8H4LJ13"/>
<reference evidence="1 2" key="1">
    <citation type="submission" date="2020-01" db="EMBL/GenBank/DDBJ databases">
        <title>Identification and distribution of gene clusters putatively required for synthesis of sphingolipid metabolism inhibitors in phylogenetically diverse species of the filamentous fungus Fusarium.</title>
        <authorList>
            <person name="Kim H.-S."/>
            <person name="Busman M."/>
            <person name="Brown D.W."/>
            <person name="Divon H."/>
            <person name="Uhlig S."/>
            <person name="Proctor R.H."/>
        </authorList>
    </citation>
    <scope>NUCLEOTIDE SEQUENCE [LARGE SCALE GENOMIC DNA]</scope>
    <source>
        <strain evidence="1 2">NRRL 20459</strain>
    </source>
</reference>
<dbReference type="Proteomes" id="UP000554235">
    <property type="component" value="Unassembled WGS sequence"/>
</dbReference>